<sequence>METLSRREEETLMKVTKAKALKACDDVVREFANCATGRTVSVVWACRAQHKTMQNCMRQYTNADNMERLRIEYIKLRKRDIDAAPKLEQS</sequence>
<dbReference type="PANTHER" id="PTHR22977:SF5">
    <property type="entry name" value="COX ASSEMBLY MITOCHONDRIAL PROTEIN HOMOLOG"/>
    <property type="match status" value="1"/>
</dbReference>
<dbReference type="InterPro" id="IPR013892">
    <property type="entry name" value="Cyt_c_biogenesis_Cmc1-like"/>
</dbReference>
<dbReference type="GO" id="GO:0005743">
    <property type="term" value="C:mitochondrial inner membrane"/>
    <property type="evidence" value="ECO:0007669"/>
    <property type="project" value="UniProtKB-SubCell"/>
</dbReference>
<proteinExistence type="inferred from homology"/>
<keyword evidence="5" id="KW-1185">Reference proteome</keyword>
<evidence type="ECO:0000256" key="3">
    <source>
        <dbReference type="RuleBase" id="RU364104"/>
    </source>
</evidence>
<keyword evidence="3" id="KW-0496">Mitochondrion</keyword>
<reference evidence="4 5" key="1">
    <citation type="journal article" date="2016" name="Mol. Biol. Evol.">
        <title>Comparative Genomics of Early-Diverging Mushroom-Forming Fungi Provides Insights into the Origins of Lignocellulose Decay Capabilities.</title>
        <authorList>
            <person name="Nagy L.G."/>
            <person name="Riley R."/>
            <person name="Tritt A."/>
            <person name="Adam C."/>
            <person name="Daum C."/>
            <person name="Floudas D."/>
            <person name="Sun H."/>
            <person name="Yadav J.S."/>
            <person name="Pangilinan J."/>
            <person name="Larsson K.H."/>
            <person name="Matsuura K."/>
            <person name="Barry K."/>
            <person name="Labutti K."/>
            <person name="Kuo R."/>
            <person name="Ohm R.A."/>
            <person name="Bhattacharya S.S."/>
            <person name="Shirouzu T."/>
            <person name="Yoshinaga Y."/>
            <person name="Martin F.M."/>
            <person name="Grigoriev I.V."/>
            <person name="Hibbett D.S."/>
        </authorList>
    </citation>
    <scope>NUCLEOTIDE SEQUENCE [LARGE SCALE GENOMIC DNA]</scope>
    <source>
        <strain evidence="4 5">HHB12733</strain>
    </source>
</reference>
<comment type="similarity">
    <text evidence="1 3">Belongs to the CMC family.</text>
</comment>
<evidence type="ECO:0000256" key="2">
    <source>
        <dbReference type="ARBA" id="ARBA00023157"/>
    </source>
</evidence>
<keyword evidence="3" id="KW-0472">Membrane</keyword>
<accession>A0A165EU73</accession>
<dbReference type="AlphaFoldDB" id="A0A165EU73"/>
<organism evidence="4 5">
    <name type="scientific">Calocera cornea HHB12733</name>
    <dbReference type="NCBI Taxonomy" id="1353952"/>
    <lineage>
        <taxon>Eukaryota</taxon>
        <taxon>Fungi</taxon>
        <taxon>Dikarya</taxon>
        <taxon>Basidiomycota</taxon>
        <taxon>Agaricomycotina</taxon>
        <taxon>Dacrymycetes</taxon>
        <taxon>Dacrymycetales</taxon>
        <taxon>Dacrymycetaceae</taxon>
        <taxon>Calocera</taxon>
    </lineage>
</organism>
<keyword evidence="2" id="KW-1015">Disulfide bond</keyword>
<dbReference type="EMBL" id="KV423993">
    <property type="protein sequence ID" value="KZT55531.1"/>
    <property type="molecule type" value="Genomic_DNA"/>
</dbReference>
<comment type="function">
    <text evidence="3">Required for mitochondrial cytochrome c oxidase (COX) assembly and respiration.</text>
</comment>
<dbReference type="InParanoid" id="A0A165EU73"/>
<evidence type="ECO:0000313" key="4">
    <source>
        <dbReference type="EMBL" id="KZT55531.1"/>
    </source>
</evidence>
<evidence type="ECO:0000256" key="1">
    <source>
        <dbReference type="ARBA" id="ARBA00007347"/>
    </source>
</evidence>
<gene>
    <name evidence="4" type="ORF">CALCODRAFT_472172</name>
</gene>
<name>A0A165EU73_9BASI</name>
<keyword evidence="3" id="KW-0999">Mitochondrion inner membrane</keyword>
<dbReference type="STRING" id="1353952.A0A165EU73"/>
<dbReference type="FunCoup" id="A0A165EU73">
    <property type="interactions" value="163"/>
</dbReference>
<dbReference type="Pfam" id="PF08583">
    <property type="entry name" value="Cmc1"/>
    <property type="match status" value="1"/>
</dbReference>
<keyword evidence="3" id="KW-0143">Chaperone</keyword>
<evidence type="ECO:0000313" key="5">
    <source>
        <dbReference type="Proteomes" id="UP000076842"/>
    </source>
</evidence>
<protein>
    <recommendedName>
        <fullName evidence="3">COX assembly mitochondrial protein</fullName>
    </recommendedName>
</protein>
<dbReference type="OrthoDB" id="6224010at2759"/>
<comment type="subcellular location">
    <subcellularLocation>
        <location evidence="3">Mitochondrion inner membrane</location>
    </subcellularLocation>
</comment>
<dbReference type="Proteomes" id="UP000076842">
    <property type="component" value="Unassembled WGS sequence"/>
</dbReference>
<dbReference type="PANTHER" id="PTHR22977">
    <property type="entry name" value="COX ASSEMBLY MITOCHONDRIAL PROTEIN"/>
    <property type="match status" value="1"/>
</dbReference>